<keyword evidence="2" id="KW-1185">Reference proteome</keyword>
<name>A0A0U2M3V1_9BACL</name>
<organism evidence="1 2">
    <name type="scientific">Paenibacillus naphthalenovorans</name>
    <dbReference type="NCBI Taxonomy" id="162209"/>
    <lineage>
        <taxon>Bacteria</taxon>
        <taxon>Bacillati</taxon>
        <taxon>Bacillota</taxon>
        <taxon>Bacilli</taxon>
        <taxon>Bacillales</taxon>
        <taxon>Paenibacillaceae</taxon>
        <taxon>Paenibacillus</taxon>
    </lineage>
</organism>
<gene>
    <name evidence="1" type="ORF">IJ22_17540</name>
</gene>
<reference evidence="1 2" key="2">
    <citation type="journal article" date="2016" name="Genome Announc.">
        <title>Complete Genome Sequences of Two Interactive Moderate Thermophiles, Paenibacillus napthalenovorans 32O-Y and Paenibacillus sp. 32O-W.</title>
        <authorList>
            <person name="Butler R.R.III."/>
            <person name="Wang J."/>
            <person name="Stark B.C."/>
            <person name="Pombert J.F."/>
        </authorList>
    </citation>
    <scope>NUCLEOTIDE SEQUENCE [LARGE SCALE GENOMIC DNA]</scope>
    <source>
        <strain evidence="1 2">32O-Y</strain>
    </source>
</reference>
<dbReference type="Proteomes" id="UP000061660">
    <property type="component" value="Chromosome"/>
</dbReference>
<dbReference type="STRING" id="162209.IJ22_17540"/>
<accession>A0A0U2M3V1</accession>
<dbReference type="RefSeq" id="WP_062408451.1">
    <property type="nucleotide sequence ID" value="NZ_CP013652.1"/>
</dbReference>
<reference evidence="2" key="1">
    <citation type="submission" date="2015-12" db="EMBL/GenBank/DDBJ databases">
        <title>Complete genome sequences of two moderately thermophilic Paenibacillus species.</title>
        <authorList>
            <person name="Butler R.III."/>
            <person name="Wang J."/>
            <person name="Stark B.C."/>
            <person name="Pombert J.-F."/>
        </authorList>
    </citation>
    <scope>NUCLEOTIDE SEQUENCE [LARGE SCALE GENOMIC DNA]</scope>
    <source>
        <strain evidence="2">32O-Y</strain>
    </source>
</reference>
<dbReference type="KEGG" id="pnp:IJ22_17540"/>
<dbReference type="PATRIC" id="fig|162209.4.peg.1858"/>
<dbReference type="EMBL" id="CP013652">
    <property type="protein sequence ID" value="ALS22128.1"/>
    <property type="molecule type" value="Genomic_DNA"/>
</dbReference>
<protein>
    <submittedName>
        <fullName evidence="1">Uncharacterized protein</fullName>
    </submittedName>
</protein>
<evidence type="ECO:0000313" key="1">
    <source>
        <dbReference type="EMBL" id="ALS22128.1"/>
    </source>
</evidence>
<evidence type="ECO:0000313" key="2">
    <source>
        <dbReference type="Proteomes" id="UP000061660"/>
    </source>
</evidence>
<proteinExistence type="predicted"/>
<dbReference type="AlphaFoldDB" id="A0A0U2M3V1"/>
<sequence length="79" mass="9202">MRQIDKDLLTLGSLTVLLESTGKNIKDYVEDYDGLKIVNFAEESEIYKTDKNTEKAIVELANECYKRIKKKFPKEDNKK</sequence>